<proteinExistence type="inferred from homology"/>
<comment type="similarity">
    <text evidence="1">Belongs to the glycosyl hydrolase 66 family.</text>
</comment>
<dbReference type="Pfam" id="PF13199">
    <property type="entry name" value="Glyco_hydro_66"/>
    <property type="match status" value="1"/>
</dbReference>
<dbReference type="InterPro" id="IPR013780">
    <property type="entry name" value="Glyco_hydro_b"/>
</dbReference>
<keyword evidence="2" id="KW-0732">Signal</keyword>
<name>A0ABW7NBW5_9BACT</name>
<dbReference type="InterPro" id="IPR013783">
    <property type="entry name" value="Ig-like_fold"/>
</dbReference>
<keyword evidence="3" id="KW-0378">Hydrolase</keyword>
<sequence length="585" mass="67231">MMKSDLVKVVLILLVFTFTSCKERDDDFVYEPEDSVKNINLKVVTDQARYTPGSEVTFTADNVPQEVTVRYRHLNETLMEEPMTSKTWTWSPPTEDFKGYMVEFFHFVNGEEEVISSVAVDVSSDWTRFPRYGFLSEFGNLSDIEINSTLTNLKDYHINGLQYYDWHNKHHSPLKMNGTSPATTWVDVIGRQISFATVESYISRAQEMNMASMQYNLLYGAWDDYATDGVSEEWMIYSDANHQNVNKHNLPDDWESDILVTNPANQEWQSYIFEKTRLVYDHLEFDGWHLDQLGDRGRVFDYFGNVISLNETYAPFLNNLYADFPDKKMVLNAVNQYGQAEILSTAVDFAYTEVWDPNNTYKALADIILKNNEWSNGKLNTVLAAYMNYDLANSPGSFNTPAVLLADAVIFAFGGAHLELGEHMLAKEYFPNNNLKMRDDLKSALMEYYDFMVAYQNLLRDGGEFIYPELQSGDGKMNIGSWPPQIGHVSVFGKEFANRRVVHLINFNSANSLNWRDNNGTQPFPAEVKNFRVNFISNQTITRVWWASPDVNQGVSHELDFVQNGSQVSLTLPSLTFWDMLVVEY</sequence>
<dbReference type="EMBL" id="JBIPKE010000019">
    <property type="protein sequence ID" value="MFH6984987.1"/>
    <property type="molecule type" value="Genomic_DNA"/>
</dbReference>
<dbReference type="RefSeq" id="WP_395418432.1">
    <property type="nucleotide sequence ID" value="NZ_JBIPKE010000019.1"/>
</dbReference>
<reference evidence="3 4" key="1">
    <citation type="journal article" date="2013" name="Int. J. Syst. Evol. Microbiol.">
        <title>Marinoscillum luteum sp. nov., isolated from marine sediment.</title>
        <authorList>
            <person name="Cha I.T."/>
            <person name="Park S.J."/>
            <person name="Kim S.J."/>
            <person name="Kim J.G."/>
            <person name="Jung M.Y."/>
            <person name="Shin K.S."/>
            <person name="Kwon K.K."/>
            <person name="Yang S.H."/>
            <person name="Seo Y.S."/>
            <person name="Rhee S.K."/>
        </authorList>
    </citation>
    <scope>NUCLEOTIDE SEQUENCE [LARGE SCALE GENOMIC DNA]</scope>
    <source>
        <strain evidence="3 4">KCTC 23939</strain>
    </source>
</reference>
<dbReference type="Gene3D" id="2.60.40.10">
    <property type="entry name" value="Immunoglobulins"/>
    <property type="match status" value="1"/>
</dbReference>
<organism evidence="3 4">
    <name type="scientific">Marinoscillum luteum</name>
    <dbReference type="NCBI Taxonomy" id="861051"/>
    <lineage>
        <taxon>Bacteria</taxon>
        <taxon>Pseudomonadati</taxon>
        <taxon>Bacteroidota</taxon>
        <taxon>Cytophagia</taxon>
        <taxon>Cytophagales</taxon>
        <taxon>Reichenbachiellaceae</taxon>
        <taxon>Marinoscillum</taxon>
    </lineage>
</organism>
<dbReference type="Proteomes" id="UP001610063">
    <property type="component" value="Unassembled WGS sequence"/>
</dbReference>
<dbReference type="GO" id="GO:0016787">
    <property type="term" value="F:hydrolase activity"/>
    <property type="evidence" value="ECO:0007669"/>
    <property type="project" value="UniProtKB-KW"/>
</dbReference>
<evidence type="ECO:0000256" key="2">
    <source>
        <dbReference type="ARBA" id="ARBA00022729"/>
    </source>
</evidence>
<dbReference type="CDD" id="cd14745">
    <property type="entry name" value="GH66"/>
    <property type="match status" value="1"/>
</dbReference>
<evidence type="ECO:0000256" key="1">
    <source>
        <dbReference type="ARBA" id="ARBA00010837"/>
    </source>
</evidence>
<dbReference type="InterPro" id="IPR025092">
    <property type="entry name" value="Glyco_hydro_66"/>
</dbReference>
<accession>A0ABW7NBW5</accession>
<evidence type="ECO:0000313" key="3">
    <source>
        <dbReference type="EMBL" id="MFH6984987.1"/>
    </source>
</evidence>
<evidence type="ECO:0000313" key="4">
    <source>
        <dbReference type="Proteomes" id="UP001610063"/>
    </source>
</evidence>
<gene>
    <name evidence="3" type="ORF">ACHKAR_16140</name>
</gene>
<comment type="caution">
    <text evidence="3">The sequence shown here is derived from an EMBL/GenBank/DDBJ whole genome shotgun (WGS) entry which is preliminary data.</text>
</comment>
<dbReference type="Gene3D" id="3.20.20.80">
    <property type="entry name" value="Glycosidases"/>
    <property type="match status" value="1"/>
</dbReference>
<keyword evidence="4" id="KW-1185">Reference proteome</keyword>
<protein>
    <submittedName>
        <fullName evidence="3">Glycoside hydrolase family 66 protein</fullName>
    </submittedName>
</protein>
<dbReference type="PROSITE" id="PS51257">
    <property type="entry name" value="PROKAR_LIPOPROTEIN"/>
    <property type="match status" value="1"/>
</dbReference>
<dbReference type="Gene3D" id="2.60.40.1180">
    <property type="entry name" value="Golgi alpha-mannosidase II"/>
    <property type="match status" value="1"/>
</dbReference>